<feature type="domain" description="HEPN" evidence="1">
    <location>
        <begin position="153"/>
        <end position="223"/>
    </location>
</feature>
<evidence type="ECO:0000259" key="1">
    <source>
        <dbReference type="PROSITE" id="PS50910"/>
    </source>
</evidence>
<evidence type="ECO:0000313" key="3">
    <source>
        <dbReference type="Proteomes" id="UP000290545"/>
    </source>
</evidence>
<dbReference type="Gene3D" id="1.20.120.330">
    <property type="entry name" value="Nucleotidyltransferases domain 2"/>
    <property type="match status" value="1"/>
</dbReference>
<dbReference type="Proteomes" id="UP000290545">
    <property type="component" value="Unassembled WGS sequence"/>
</dbReference>
<reference evidence="2 3" key="1">
    <citation type="submission" date="2019-01" db="EMBL/GenBank/DDBJ databases">
        <title>Filimonas sp. strain TTM-71.</title>
        <authorList>
            <person name="Chen W.-M."/>
        </authorList>
    </citation>
    <scope>NUCLEOTIDE SEQUENCE [LARGE SCALE GENOMIC DNA]</scope>
    <source>
        <strain evidence="2 3">TTM-71</strain>
    </source>
</reference>
<comment type="caution">
    <text evidence="2">The sequence shown here is derived from an EMBL/GenBank/DDBJ whole genome shotgun (WGS) entry which is preliminary data.</text>
</comment>
<accession>A0A4Q1D9E1</accession>
<dbReference type="SUPFAM" id="SSF81593">
    <property type="entry name" value="Nucleotidyltransferase substrate binding subunit/domain"/>
    <property type="match status" value="1"/>
</dbReference>
<evidence type="ECO:0000313" key="2">
    <source>
        <dbReference type="EMBL" id="RXK85315.1"/>
    </source>
</evidence>
<dbReference type="InterPro" id="IPR007842">
    <property type="entry name" value="HEPN_dom"/>
</dbReference>
<proteinExistence type="predicted"/>
<keyword evidence="3" id="KW-1185">Reference proteome</keyword>
<protein>
    <recommendedName>
        <fullName evidence="1">HEPN domain-containing protein</fullName>
    </recommendedName>
</protein>
<dbReference type="PROSITE" id="PS50910">
    <property type="entry name" value="HEPN"/>
    <property type="match status" value="1"/>
</dbReference>
<organism evidence="2 3">
    <name type="scientific">Filimonas effusa</name>
    <dbReference type="NCBI Taxonomy" id="2508721"/>
    <lineage>
        <taxon>Bacteria</taxon>
        <taxon>Pseudomonadati</taxon>
        <taxon>Bacteroidota</taxon>
        <taxon>Chitinophagia</taxon>
        <taxon>Chitinophagales</taxon>
        <taxon>Chitinophagaceae</taxon>
        <taxon>Filimonas</taxon>
    </lineage>
</organism>
<name>A0A4Q1D9E1_9BACT</name>
<dbReference type="RefSeq" id="WP_129001067.1">
    <property type="nucleotide sequence ID" value="NZ_SDHZ01000001.1"/>
</dbReference>
<gene>
    <name evidence="2" type="ORF">ESB13_00370</name>
</gene>
<dbReference type="AlphaFoldDB" id="A0A4Q1D9E1"/>
<dbReference type="OrthoDB" id="634374at2"/>
<sequence>MQNTFDFLSSTERQRLKELADAIAKAVFPEKIICYGYKRLNVQRWQVFSGAQMLKDEIAFDILIIKGKTNPFKDEDVLTLLDKIRLPHVRANYIIHRVTGVNAAISEGSHFFNLVSKYGWMVLDSGAPLHSYQYDCSLYRCINLAKEVWTLVYPRAFGFYKGAEYYKGAGNWELEAFLLHQAVEQTALALVKAVTGYRPLSHNISRLAPLLDLAGLDCSVFFR</sequence>
<dbReference type="EMBL" id="SDHZ01000001">
    <property type="protein sequence ID" value="RXK85315.1"/>
    <property type="molecule type" value="Genomic_DNA"/>
</dbReference>